<dbReference type="PANTHER" id="PTHR13169">
    <property type="entry name" value="UBIQUITIN-LIKE PROTEIN 3 HCG-1 PROTEIN"/>
    <property type="match status" value="1"/>
</dbReference>
<evidence type="ECO:0000313" key="4">
    <source>
        <dbReference type="Proteomes" id="UP000324022"/>
    </source>
</evidence>
<feature type="domain" description="UBL3-like ubiquitin" evidence="2">
    <location>
        <begin position="89"/>
        <end position="180"/>
    </location>
</feature>
<dbReference type="Gene3D" id="3.10.20.90">
    <property type="entry name" value="Phosphatidylinositol 3-kinase Catalytic Subunit, Chain A, domain 1"/>
    <property type="match status" value="1"/>
</dbReference>
<organism evidence="3 4">
    <name type="scientific">Ustilago trichophora</name>
    <dbReference type="NCBI Taxonomy" id="86804"/>
    <lineage>
        <taxon>Eukaryota</taxon>
        <taxon>Fungi</taxon>
        <taxon>Dikarya</taxon>
        <taxon>Basidiomycota</taxon>
        <taxon>Ustilaginomycotina</taxon>
        <taxon>Ustilaginomycetes</taxon>
        <taxon>Ustilaginales</taxon>
        <taxon>Ustilaginaceae</taxon>
        <taxon>Ustilago</taxon>
    </lineage>
</organism>
<name>A0A5C3EH13_9BASI</name>
<sequence length="213" mass="23202">MHATEKSRNSTCSTDNGSSHAHQDTRLTHVVSNLSTISTSPKQNDAQPSTLFSTSDAHQVHTTAHTQPQQTSASSSPPRSSNLSAAAAVHLNTLLVTGQRKSWRFDPNESVEAVRTHIWHNWPESWPQPKPESAAYLRLLHLGHILDNPHITLASRGCKPGATTVVHIIIRSVPPPEPVKVEQESPIKSTANASPTQRNRQDEDTPGCSCVIC</sequence>
<feature type="region of interest" description="Disordered" evidence="1">
    <location>
        <begin position="1"/>
        <end position="83"/>
    </location>
</feature>
<dbReference type="InterPro" id="IPR040015">
    <property type="entry name" value="UBL3-like"/>
</dbReference>
<feature type="compositionally biased region" description="Polar residues" evidence="1">
    <location>
        <begin position="9"/>
        <end position="20"/>
    </location>
</feature>
<evidence type="ECO:0000313" key="3">
    <source>
        <dbReference type="EMBL" id="SPO29365.1"/>
    </source>
</evidence>
<feature type="compositionally biased region" description="Polar residues" evidence="1">
    <location>
        <begin position="187"/>
        <end position="198"/>
    </location>
</feature>
<dbReference type="PANTHER" id="PTHR13169:SF0">
    <property type="entry name" value="UBIQUITIN-LIKE PROTEIN 3"/>
    <property type="match status" value="1"/>
</dbReference>
<accession>A0A5C3EH13</accession>
<gene>
    <name evidence="3" type="ORF">UTRI_04906_B</name>
</gene>
<feature type="compositionally biased region" description="Polar residues" evidence="1">
    <location>
        <begin position="30"/>
        <end position="56"/>
    </location>
</feature>
<dbReference type="Proteomes" id="UP000324022">
    <property type="component" value="Unassembled WGS sequence"/>
</dbReference>
<proteinExistence type="predicted"/>
<dbReference type="InterPro" id="IPR039540">
    <property type="entry name" value="UBL3-like_ubiquitin_dom"/>
</dbReference>
<dbReference type="OrthoDB" id="1043111at2759"/>
<dbReference type="EMBL" id="OOIN01000028">
    <property type="protein sequence ID" value="SPO29365.1"/>
    <property type="molecule type" value="Genomic_DNA"/>
</dbReference>
<feature type="compositionally biased region" description="Low complexity" evidence="1">
    <location>
        <begin position="60"/>
        <end position="83"/>
    </location>
</feature>
<feature type="region of interest" description="Disordered" evidence="1">
    <location>
        <begin position="177"/>
        <end position="208"/>
    </location>
</feature>
<dbReference type="AlphaFoldDB" id="A0A5C3EH13"/>
<evidence type="ECO:0000259" key="2">
    <source>
        <dbReference type="Pfam" id="PF13881"/>
    </source>
</evidence>
<reference evidence="3 4" key="1">
    <citation type="submission" date="2018-03" db="EMBL/GenBank/DDBJ databases">
        <authorList>
            <person name="Guldener U."/>
        </authorList>
    </citation>
    <scope>NUCLEOTIDE SEQUENCE [LARGE SCALE GENOMIC DNA]</scope>
    <source>
        <strain evidence="3 4">NBRC100155</strain>
    </source>
</reference>
<dbReference type="InterPro" id="IPR029071">
    <property type="entry name" value="Ubiquitin-like_domsf"/>
</dbReference>
<dbReference type="SUPFAM" id="SSF54236">
    <property type="entry name" value="Ubiquitin-like"/>
    <property type="match status" value="1"/>
</dbReference>
<dbReference type="Pfam" id="PF13881">
    <property type="entry name" value="Rad60-SLD_2"/>
    <property type="match status" value="1"/>
</dbReference>
<keyword evidence="4" id="KW-1185">Reference proteome</keyword>
<protein>
    <recommendedName>
        <fullName evidence="2">UBL3-like ubiquitin domain-containing protein</fullName>
    </recommendedName>
</protein>
<evidence type="ECO:0000256" key="1">
    <source>
        <dbReference type="SAM" id="MobiDB-lite"/>
    </source>
</evidence>